<sequence length="100" mass="11252">MGKTRVVFVQTKLWPAVRQEMVRHCRTEPSNDNSSSIPEGDTTGRLASKLKSTLCSRCEITRNRLSEVVMNVELSQVLWRKRVIGRGSERCTTPRSSSSG</sequence>
<dbReference type="EMBL" id="AYKW01000033">
    <property type="protein sequence ID" value="PIL27879.1"/>
    <property type="molecule type" value="Genomic_DNA"/>
</dbReference>
<organism evidence="2 3">
    <name type="scientific">Ganoderma sinense ZZ0214-1</name>
    <dbReference type="NCBI Taxonomy" id="1077348"/>
    <lineage>
        <taxon>Eukaryota</taxon>
        <taxon>Fungi</taxon>
        <taxon>Dikarya</taxon>
        <taxon>Basidiomycota</taxon>
        <taxon>Agaricomycotina</taxon>
        <taxon>Agaricomycetes</taxon>
        <taxon>Polyporales</taxon>
        <taxon>Polyporaceae</taxon>
        <taxon>Ganoderma</taxon>
    </lineage>
</organism>
<feature type="region of interest" description="Disordered" evidence="1">
    <location>
        <begin position="25"/>
        <end position="44"/>
    </location>
</feature>
<reference evidence="2 3" key="1">
    <citation type="journal article" date="2015" name="Sci. Rep.">
        <title>Chromosome-level genome map provides insights into diverse defense mechanisms in the medicinal fungus Ganoderma sinense.</title>
        <authorList>
            <person name="Zhu Y."/>
            <person name="Xu J."/>
            <person name="Sun C."/>
            <person name="Zhou S."/>
            <person name="Xu H."/>
            <person name="Nelson D.R."/>
            <person name="Qian J."/>
            <person name="Song J."/>
            <person name="Luo H."/>
            <person name="Xiang L."/>
            <person name="Li Y."/>
            <person name="Xu Z."/>
            <person name="Ji A."/>
            <person name="Wang L."/>
            <person name="Lu S."/>
            <person name="Hayward A."/>
            <person name="Sun W."/>
            <person name="Li X."/>
            <person name="Schwartz D.C."/>
            <person name="Wang Y."/>
            <person name="Chen S."/>
        </authorList>
    </citation>
    <scope>NUCLEOTIDE SEQUENCE [LARGE SCALE GENOMIC DNA]</scope>
    <source>
        <strain evidence="2 3">ZZ0214-1</strain>
    </source>
</reference>
<gene>
    <name evidence="2" type="ORF">GSI_10001</name>
</gene>
<dbReference type="Proteomes" id="UP000230002">
    <property type="component" value="Unassembled WGS sequence"/>
</dbReference>
<accession>A0A2G8S276</accession>
<protein>
    <submittedName>
        <fullName evidence="2">Uncharacterized protein</fullName>
    </submittedName>
</protein>
<proteinExistence type="predicted"/>
<evidence type="ECO:0000313" key="2">
    <source>
        <dbReference type="EMBL" id="PIL27879.1"/>
    </source>
</evidence>
<keyword evidence="3" id="KW-1185">Reference proteome</keyword>
<evidence type="ECO:0000313" key="3">
    <source>
        <dbReference type="Proteomes" id="UP000230002"/>
    </source>
</evidence>
<evidence type="ECO:0000256" key="1">
    <source>
        <dbReference type="SAM" id="MobiDB-lite"/>
    </source>
</evidence>
<comment type="caution">
    <text evidence="2">The sequence shown here is derived from an EMBL/GenBank/DDBJ whole genome shotgun (WGS) entry which is preliminary data.</text>
</comment>
<name>A0A2G8S276_9APHY</name>
<dbReference type="AlphaFoldDB" id="A0A2G8S276"/>